<accession>A0A136M0F4</accession>
<organism evidence="1 2">
    <name type="scientific">candidate division WS6 bacterium OLB20</name>
    <dbReference type="NCBI Taxonomy" id="1617426"/>
    <lineage>
        <taxon>Bacteria</taxon>
        <taxon>Candidatus Dojkabacteria</taxon>
    </lineage>
</organism>
<sequence length="147" mass="15937">MCDITAEIGVRSAFGPGSLRDSGRSMRVASLRDLAAVKAATSLSENFTAQDFAGMVRSILRTPVTPHEDGSTRDHPDTFMRLSEKPDGVDVFVCAARSECISALHVFGANVALQMNNADPRLNMLDENGNIQAPERIWQRYAAIVNG</sequence>
<comment type="caution">
    <text evidence="1">The sequence shown here is derived from an EMBL/GenBank/DDBJ whole genome shotgun (WGS) entry which is preliminary data.</text>
</comment>
<protein>
    <submittedName>
        <fullName evidence="1">Uncharacterized protein</fullName>
    </submittedName>
</protein>
<gene>
    <name evidence="1" type="ORF">TR69_WS6001000264</name>
</gene>
<dbReference type="Proteomes" id="UP000070457">
    <property type="component" value="Unassembled WGS sequence"/>
</dbReference>
<reference evidence="1 2" key="1">
    <citation type="submission" date="2015-02" db="EMBL/GenBank/DDBJ databases">
        <title>Improved understanding of the partial-nitritation anammox process through 23 genomes representing the majority of the microbial community.</title>
        <authorList>
            <person name="Speth D.R."/>
            <person name="In T Zandt M."/>
            <person name="Guerrero Cruz S."/>
            <person name="Jetten M.S."/>
            <person name="Dutilh B.E."/>
        </authorList>
    </citation>
    <scope>NUCLEOTIDE SEQUENCE [LARGE SCALE GENOMIC DNA]</scope>
    <source>
        <strain evidence="1">OLB20</strain>
    </source>
</reference>
<dbReference type="AlphaFoldDB" id="A0A136M0F4"/>
<evidence type="ECO:0000313" key="2">
    <source>
        <dbReference type="Proteomes" id="UP000070457"/>
    </source>
</evidence>
<name>A0A136M0F4_9BACT</name>
<dbReference type="EMBL" id="JYNZ01000002">
    <property type="protein sequence ID" value="KXK27388.1"/>
    <property type="molecule type" value="Genomic_DNA"/>
</dbReference>
<evidence type="ECO:0000313" key="1">
    <source>
        <dbReference type="EMBL" id="KXK27388.1"/>
    </source>
</evidence>
<dbReference type="STRING" id="1617426.TR69_WS6001000264"/>
<proteinExistence type="predicted"/>